<dbReference type="InterPro" id="IPR036259">
    <property type="entry name" value="MFS_trans_sf"/>
</dbReference>
<evidence type="ECO:0000256" key="5">
    <source>
        <dbReference type="ARBA" id="ARBA00023136"/>
    </source>
</evidence>
<evidence type="ECO:0000256" key="6">
    <source>
        <dbReference type="SAM" id="MobiDB-lite"/>
    </source>
</evidence>
<comment type="caution">
    <text evidence="8">The sequence shown here is derived from an EMBL/GenBank/DDBJ whole genome shotgun (WGS) entry which is preliminary data.</text>
</comment>
<feature type="region of interest" description="Disordered" evidence="6">
    <location>
        <begin position="187"/>
        <end position="213"/>
    </location>
</feature>
<evidence type="ECO:0000256" key="3">
    <source>
        <dbReference type="ARBA" id="ARBA00022692"/>
    </source>
</evidence>
<evidence type="ECO:0000313" key="8">
    <source>
        <dbReference type="EMBL" id="NYF43942.1"/>
    </source>
</evidence>
<dbReference type="Pfam" id="PF07690">
    <property type="entry name" value="MFS_1"/>
    <property type="match status" value="1"/>
</dbReference>
<feature type="transmembrane region" description="Helical" evidence="7">
    <location>
        <begin position="237"/>
        <end position="258"/>
    </location>
</feature>
<name>A0A852V2G6_9ACTN</name>
<feature type="compositionally biased region" description="Basic and acidic residues" evidence="6">
    <location>
        <begin position="189"/>
        <end position="213"/>
    </location>
</feature>
<feature type="region of interest" description="Disordered" evidence="6">
    <location>
        <begin position="408"/>
        <end position="431"/>
    </location>
</feature>
<evidence type="ECO:0000256" key="1">
    <source>
        <dbReference type="ARBA" id="ARBA00004651"/>
    </source>
</evidence>
<feature type="transmembrane region" description="Helical" evidence="7">
    <location>
        <begin position="73"/>
        <end position="93"/>
    </location>
</feature>
<organism evidence="8 9">
    <name type="scientific">Streptosporangium sandarakinum</name>
    <dbReference type="NCBI Taxonomy" id="1260955"/>
    <lineage>
        <taxon>Bacteria</taxon>
        <taxon>Bacillati</taxon>
        <taxon>Actinomycetota</taxon>
        <taxon>Actinomycetes</taxon>
        <taxon>Streptosporangiales</taxon>
        <taxon>Streptosporangiaceae</taxon>
        <taxon>Streptosporangium</taxon>
    </lineage>
</organism>
<dbReference type="AlphaFoldDB" id="A0A852V2G6"/>
<dbReference type="PANTHER" id="PTHR23513">
    <property type="entry name" value="INTEGRAL MEMBRANE EFFLUX PROTEIN-RELATED"/>
    <property type="match status" value="1"/>
</dbReference>
<keyword evidence="4 7" id="KW-1133">Transmembrane helix</keyword>
<keyword evidence="3 7" id="KW-0812">Transmembrane</keyword>
<feature type="transmembrane region" description="Helical" evidence="7">
    <location>
        <begin position="320"/>
        <end position="342"/>
    </location>
</feature>
<evidence type="ECO:0000256" key="2">
    <source>
        <dbReference type="ARBA" id="ARBA00022475"/>
    </source>
</evidence>
<proteinExistence type="predicted"/>
<dbReference type="Proteomes" id="UP000576393">
    <property type="component" value="Unassembled WGS sequence"/>
</dbReference>
<evidence type="ECO:0000256" key="4">
    <source>
        <dbReference type="ARBA" id="ARBA00022989"/>
    </source>
</evidence>
<accession>A0A852V2G6</accession>
<sequence length="431" mass="42419">MKSRYRLAGYLAGTVAARTGDDTSGPALLLLGLSATGSVTVASSLLAGLTISSAVGGPVFGALLDRSPRPGRMLAGALAAYAAGLLVILLALGHVPTPALVGVAVLAGVLGPALTGGWTAQLPLVAGEADLRRGSALDGLTYNVASLGGPALAGALATAAGAPAAVAVSIGLVLLAVPAAWTLPARPSARGDAKGVSEAGDVRERPERGAEREPLWRDLTAGLSAITRHPRLRRATLTTTVSFAGAGVLTVCAPLLGTRLTGESGYGTLLLSALAASALVANMVLARRPPAVPDRVILLGTLPIAAGSALAAAAGSPATAVVAAVLAGLGQGPQLIAVLAVRHRDAPERLRGQVFTTAASLKISAFAVGSAVAGPLAEHSVPAALLTGAGVQLLAALAYLLSGPRSGQQFPGDRPHGLLVSPPGVTAGQPE</sequence>
<feature type="transmembrane region" description="Helical" evidence="7">
    <location>
        <begin position="99"/>
        <end position="120"/>
    </location>
</feature>
<feature type="transmembrane region" description="Helical" evidence="7">
    <location>
        <begin position="296"/>
        <end position="314"/>
    </location>
</feature>
<dbReference type="GO" id="GO:0022857">
    <property type="term" value="F:transmembrane transporter activity"/>
    <property type="evidence" value="ECO:0007669"/>
    <property type="project" value="InterPro"/>
</dbReference>
<feature type="transmembrane region" description="Helical" evidence="7">
    <location>
        <begin position="383"/>
        <end position="401"/>
    </location>
</feature>
<keyword evidence="2" id="KW-1003">Cell membrane</keyword>
<protein>
    <submittedName>
        <fullName evidence="8">MFS family permease</fullName>
    </submittedName>
</protein>
<dbReference type="PANTHER" id="PTHR23513:SF11">
    <property type="entry name" value="STAPHYLOFERRIN A TRANSPORTER"/>
    <property type="match status" value="1"/>
</dbReference>
<feature type="transmembrane region" description="Helical" evidence="7">
    <location>
        <begin position="164"/>
        <end position="184"/>
    </location>
</feature>
<feature type="transmembrane region" description="Helical" evidence="7">
    <location>
        <begin position="264"/>
        <end position="284"/>
    </location>
</feature>
<dbReference type="Gene3D" id="1.20.1250.20">
    <property type="entry name" value="MFS general substrate transporter like domains"/>
    <property type="match status" value="1"/>
</dbReference>
<keyword evidence="5 7" id="KW-0472">Membrane</keyword>
<evidence type="ECO:0000313" key="9">
    <source>
        <dbReference type="Proteomes" id="UP000576393"/>
    </source>
</evidence>
<evidence type="ECO:0000256" key="7">
    <source>
        <dbReference type="SAM" id="Phobius"/>
    </source>
</evidence>
<dbReference type="RefSeq" id="WP_179827749.1">
    <property type="nucleotide sequence ID" value="NZ_JACCCO010000003.1"/>
</dbReference>
<dbReference type="GO" id="GO:0005886">
    <property type="term" value="C:plasma membrane"/>
    <property type="evidence" value="ECO:0007669"/>
    <property type="project" value="UniProtKB-SubCell"/>
</dbReference>
<dbReference type="EMBL" id="JACCCO010000003">
    <property type="protein sequence ID" value="NYF43942.1"/>
    <property type="molecule type" value="Genomic_DNA"/>
</dbReference>
<reference evidence="8 9" key="1">
    <citation type="submission" date="2020-07" db="EMBL/GenBank/DDBJ databases">
        <title>Sequencing the genomes of 1000 actinobacteria strains.</title>
        <authorList>
            <person name="Klenk H.-P."/>
        </authorList>
    </citation>
    <scope>NUCLEOTIDE SEQUENCE [LARGE SCALE GENOMIC DNA]</scope>
    <source>
        <strain evidence="8 9">DSM 45763</strain>
    </source>
</reference>
<keyword evidence="9" id="KW-1185">Reference proteome</keyword>
<gene>
    <name evidence="8" type="ORF">HDA43_006169</name>
</gene>
<comment type="subcellular location">
    <subcellularLocation>
        <location evidence="1">Cell membrane</location>
        <topology evidence="1">Multi-pass membrane protein</topology>
    </subcellularLocation>
</comment>
<feature type="transmembrane region" description="Helical" evidence="7">
    <location>
        <begin position="354"/>
        <end position="377"/>
    </location>
</feature>
<dbReference type="SUPFAM" id="SSF103473">
    <property type="entry name" value="MFS general substrate transporter"/>
    <property type="match status" value="1"/>
</dbReference>
<dbReference type="InterPro" id="IPR011701">
    <property type="entry name" value="MFS"/>
</dbReference>